<keyword evidence="5" id="KW-1185">Reference proteome</keyword>
<reference evidence="4" key="1">
    <citation type="submission" date="2022-06" db="EMBL/GenBank/DDBJ databases">
        <title>Complete Genome Sequence of Arcanobacterium pinnipediorum strain DSM 28752 isolated from a harbour seal.</title>
        <authorList>
            <person name="Borowiak M."/>
            <person name="Kreitlow A."/>
            <person name="Alssahen M."/>
            <person name="Malorny B."/>
            <person name="Laemmler C."/>
            <person name="Prenger-Berninghoff E."/>
            <person name="Siebert U."/>
            <person name="Ploetz M."/>
            <person name="Abdulmawjood A."/>
        </authorList>
    </citation>
    <scope>NUCLEOTIDE SEQUENCE</scope>
    <source>
        <strain evidence="4">DSM 28752</strain>
    </source>
</reference>
<proteinExistence type="predicted"/>
<gene>
    <name evidence="4" type="ORF">NG665_06470</name>
</gene>
<dbReference type="EMBL" id="CP099547">
    <property type="protein sequence ID" value="USR79031.1"/>
    <property type="molecule type" value="Genomic_DNA"/>
</dbReference>
<feature type="domain" description="GmrSD restriction endonucleases N-terminal" evidence="3">
    <location>
        <begin position="64"/>
        <end position="221"/>
    </location>
</feature>
<accession>A0ABY5AH58</accession>
<sequence length="388" mass="45223">MEIQTTSQEENHTLESIETQSDESLQLAENSSIEQNQKERIENEFEEKRRLLDKTKIVRQTWSISEIYQKIKDGRLILDPDYQRRAIWNNDKKTAFIESLYMEIMIPPIYVVEVPSADPLEETKYEVVDGKQRLTAITEFIREQLKLTERILEYYGDIFGGKKFGEIYKIAPELTSKMLSSILDIYVITANSPQFTKYDIFARLNRGAEKLKVNEIRRAIYKSQITDQITEFVDRSRSERKVEYETIFSANDIKRFDDYGRFYRSIAFYIRSNIEDGAVVGYNSRPREMINNVLQELQSNSVELEEQTLRLLLERTLEFKRNFLSYANADYIIDAIVPFVSADLNADLELSQAVFSDARIQATLEKSPATTSNVNARLELVKRIAQGK</sequence>
<dbReference type="PANTHER" id="PTHR39639">
    <property type="entry name" value="CHROMOSOME 16, WHOLE GENOME SHOTGUN SEQUENCE"/>
    <property type="match status" value="1"/>
</dbReference>
<dbReference type="Proteomes" id="UP001056109">
    <property type="component" value="Chromosome"/>
</dbReference>
<feature type="region of interest" description="Disordered" evidence="2">
    <location>
        <begin position="1"/>
        <end position="40"/>
    </location>
</feature>
<protein>
    <submittedName>
        <fullName evidence="4">DUF262 domain-containing protein</fullName>
    </submittedName>
</protein>
<dbReference type="InterPro" id="IPR004919">
    <property type="entry name" value="GmrSD_N"/>
</dbReference>
<dbReference type="PANTHER" id="PTHR39639:SF1">
    <property type="entry name" value="DUF262 DOMAIN-CONTAINING PROTEIN"/>
    <property type="match status" value="1"/>
</dbReference>
<feature type="compositionally biased region" description="Polar residues" evidence="2">
    <location>
        <begin position="16"/>
        <end position="35"/>
    </location>
</feature>
<dbReference type="Pfam" id="PF03235">
    <property type="entry name" value="GmrSD_N"/>
    <property type="match status" value="1"/>
</dbReference>
<organism evidence="4 5">
    <name type="scientific">Arcanobacterium pinnipediorum</name>
    <dbReference type="NCBI Taxonomy" id="1503041"/>
    <lineage>
        <taxon>Bacteria</taxon>
        <taxon>Bacillati</taxon>
        <taxon>Actinomycetota</taxon>
        <taxon>Actinomycetes</taxon>
        <taxon>Actinomycetales</taxon>
        <taxon>Actinomycetaceae</taxon>
        <taxon>Arcanobacterium</taxon>
    </lineage>
</organism>
<evidence type="ECO:0000259" key="3">
    <source>
        <dbReference type="Pfam" id="PF03235"/>
    </source>
</evidence>
<evidence type="ECO:0000256" key="2">
    <source>
        <dbReference type="SAM" id="MobiDB-lite"/>
    </source>
</evidence>
<evidence type="ECO:0000256" key="1">
    <source>
        <dbReference type="SAM" id="Coils"/>
    </source>
</evidence>
<keyword evidence="1" id="KW-0175">Coiled coil</keyword>
<evidence type="ECO:0000313" key="4">
    <source>
        <dbReference type="EMBL" id="USR79031.1"/>
    </source>
</evidence>
<evidence type="ECO:0000313" key="5">
    <source>
        <dbReference type="Proteomes" id="UP001056109"/>
    </source>
</evidence>
<feature type="coiled-coil region" evidence="1">
    <location>
        <begin position="287"/>
        <end position="314"/>
    </location>
</feature>
<dbReference type="RefSeq" id="WP_252672900.1">
    <property type="nucleotide sequence ID" value="NZ_CP099547.1"/>
</dbReference>
<name>A0ABY5AH58_9ACTO</name>